<gene>
    <name evidence="2" type="ORF">PTE31013_02603</name>
</gene>
<keyword evidence="2" id="KW-0378">Hydrolase</keyword>
<reference evidence="2 3" key="1">
    <citation type="submission" date="2019-08" db="EMBL/GenBank/DDBJ databases">
        <authorList>
            <person name="Peeters C."/>
        </authorList>
    </citation>
    <scope>NUCLEOTIDE SEQUENCE [LARGE SCALE GENOMIC DNA]</scope>
    <source>
        <strain evidence="2 3">LMG 31013</strain>
    </source>
</reference>
<dbReference type="GO" id="GO:0016787">
    <property type="term" value="F:hydrolase activity"/>
    <property type="evidence" value="ECO:0007669"/>
    <property type="project" value="UniProtKB-KW"/>
</dbReference>
<protein>
    <submittedName>
        <fullName evidence="2">Alpha/beta hydrolase</fullName>
    </submittedName>
</protein>
<sequence length="280" mass="30638">MDELKLPVWAANASRTVTVDGIETHYFELGNGPALILVHGGGPGADSWGNWHTCLQEYAKNFRVIAYDMPGFGRSSKPSPETYPYDQASRNRHLIGLIEALKLAPVSLIGNSMGGATSLGGCLERPDLVDKLVLMGSAGLAVNNPDPGAKETLKRYDYTLGSMRAVMETLTGPGFKVEEQILQYRHALMQDPAAQAAIVRIVRSDLTYPEGRIASVKTPTLVVGGKRDKIAVPARNFRYLELIENSWGFFIPHAGHWVMLEAPKVFVDVTTKFLLGDLDE</sequence>
<dbReference type="EMBL" id="CABPRU010000005">
    <property type="protein sequence ID" value="VVE10094.1"/>
    <property type="molecule type" value="Genomic_DNA"/>
</dbReference>
<keyword evidence="3" id="KW-1185">Reference proteome</keyword>
<dbReference type="PRINTS" id="PR00111">
    <property type="entry name" value="ABHYDROLASE"/>
</dbReference>
<dbReference type="OrthoDB" id="9799989at2"/>
<evidence type="ECO:0000313" key="3">
    <source>
        <dbReference type="Proteomes" id="UP000334380"/>
    </source>
</evidence>
<name>A0A5E4VES6_9BURK</name>
<organism evidence="2 3">
    <name type="scientific">Pandoraea terrigena</name>
    <dbReference type="NCBI Taxonomy" id="2508292"/>
    <lineage>
        <taxon>Bacteria</taxon>
        <taxon>Pseudomonadati</taxon>
        <taxon>Pseudomonadota</taxon>
        <taxon>Betaproteobacteria</taxon>
        <taxon>Burkholderiales</taxon>
        <taxon>Burkholderiaceae</taxon>
        <taxon>Pandoraea</taxon>
    </lineage>
</organism>
<dbReference type="PANTHER" id="PTHR46438">
    <property type="entry name" value="ALPHA/BETA-HYDROLASES SUPERFAMILY PROTEIN"/>
    <property type="match status" value="1"/>
</dbReference>
<evidence type="ECO:0000313" key="2">
    <source>
        <dbReference type="EMBL" id="VVE10094.1"/>
    </source>
</evidence>
<dbReference type="InterPro" id="IPR000073">
    <property type="entry name" value="AB_hydrolase_1"/>
</dbReference>
<evidence type="ECO:0000259" key="1">
    <source>
        <dbReference type="Pfam" id="PF12697"/>
    </source>
</evidence>
<dbReference type="InterPro" id="IPR000639">
    <property type="entry name" value="Epox_hydrolase-like"/>
</dbReference>
<dbReference type="PRINTS" id="PR00412">
    <property type="entry name" value="EPOXHYDRLASE"/>
</dbReference>
<dbReference type="SUPFAM" id="SSF53474">
    <property type="entry name" value="alpha/beta-Hydrolases"/>
    <property type="match status" value="1"/>
</dbReference>
<accession>A0A5E4VES6</accession>
<dbReference type="PANTHER" id="PTHR46438:SF11">
    <property type="entry name" value="LIPASE-RELATED"/>
    <property type="match status" value="1"/>
</dbReference>
<feature type="domain" description="AB hydrolase-1" evidence="1">
    <location>
        <begin position="35"/>
        <end position="269"/>
    </location>
</feature>
<dbReference type="Pfam" id="PF12697">
    <property type="entry name" value="Abhydrolase_6"/>
    <property type="match status" value="1"/>
</dbReference>
<dbReference type="Proteomes" id="UP000334380">
    <property type="component" value="Unassembled WGS sequence"/>
</dbReference>
<dbReference type="InterPro" id="IPR029058">
    <property type="entry name" value="AB_hydrolase_fold"/>
</dbReference>
<dbReference type="RefSeq" id="WP_150613204.1">
    <property type="nucleotide sequence ID" value="NZ_CABPRU010000005.1"/>
</dbReference>
<proteinExistence type="predicted"/>
<dbReference type="Gene3D" id="3.40.50.1820">
    <property type="entry name" value="alpha/beta hydrolase"/>
    <property type="match status" value="1"/>
</dbReference>
<dbReference type="AlphaFoldDB" id="A0A5E4VES6"/>